<evidence type="ECO:0000313" key="2">
    <source>
        <dbReference type="EMBL" id="CAA9303990.1"/>
    </source>
</evidence>
<gene>
    <name evidence="2" type="ORF">AVDCRST_MAG61-1234</name>
</gene>
<feature type="non-terminal residue" evidence="2">
    <location>
        <position position="59"/>
    </location>
</feature>
<reference evidence="2" key="1">
    <citation type="submission" date="2020-02" db="EMBL/GenBank/DDBJ databases">
        <authorList>
            <person name="Meier V. D."/>
        </authorList>
    </citation>
    <scope>NUCLEOTIDE SEQUENCE</scope>
    <source>
        <strain evidence="2">AVDCRST_MAG61</strain>
    </source>
</reference>
<protein>
    <submittedName>
        <fullName evidence="2">Uncharacterized protein</fullName>
    </submittedName>
</protein>
<feature type="region of interest" description="Disordered" evidence="1">
    <location>
        <begin position="1"/>
        <end position="59"/>
    </location>
</feature>
<proteinExistence type="predicted"/>
<dbReference type="EMBL" id="CADCTT010000179">
    <property type="protein sequence ID" value="CAA9303990.1"/>
    <property type="molecule type" value="Genomic_DNA"/>
</dbReference>
<feature type="compositionally biased region" description="Gly residues" evidence="1">
    <location>
        <begin position="42"/>
        <end position="52"/>
    </location>
</feature>
<feature type="compositionally biased region" description="Gly residues" evidence="1">
    <location>
        <begin position="1"/>
        <end position="19"/>
    </location>
</feature>
<feature type="non-terminal residue" evidence="2">
    <location>
        <position position="1"/>
    </location>
</feature>
<dbReference type="AlphaFoldDB" id="A0A6J4KF15"/>
<name>A0A6J4KF15_9ACTN</name>
<organism evidence="2">
    <name type="scientific">uncultured Friedmanniella sp</name>
    <dbReference type="NCBI Taxonomy" id="335381"/>
    <lineage>
        <taxon>Bacteria</taxon>
        <taxon>Bacillati</taxon>
        <taxon>Actinomycetota</taxon>
        <taxon>Actinomycetes</taxon>
        <taxon>Propionibacteriales</taxon>
        <taxon>Nocardioidaceae</taxon>
        <taxon>Friedmanniella</taxon>
        <taxon>environmental samples</taxon>
    </lineage>
</organism>
<evidence type="ECO:0000256" key="1">
    <source>
        <dbReference type="SAM" id="MobiDB-lite"/>
    </source>
</evidence>
<accession>A0A6J4KF15</accession>
<sequence>GDLGVQGSGTGGARGGDGVPGRPLARATAVRGRVADHRGRPGVAGGGDGGRPGPRRPAL</sequence>